<evidence type="ECO:0000313" key="2">
    <source>
        <dbReference type="EMBL" id="SFB38355.1"/>
    </source>
</evidence>
<evidence type="ECO:0000313" key="3">
    <source>
        <dbReference type="Proteomes" id="UP000198619"/>
    </source>
</evidence>
<name>A0A1I1AK00_9CLOT</name>
<dbReference type="EMBL" id="FOKI01000039">
    <property type="protein sequence ID" value="SFB38355.1"/>
    <property type="molecule type" value="Genomic_DNA"/>
</dbReference>
<dbReference type="RefSeq" id="WP_143087343.1">
    <property type="nucleotide sequence ID" value="NZ_FOKI01000039.1"/>
</dbReference>
<keyword evidence="1" id="KW-1133">Transmembrane helix</keyword>
<keyword evidence="1" id="KW-0812">Transmembrane</keyword>
<reference evidence="2 3" key="1">
    <citation type="submission" date="2016-10" db="EMBL/GenBank/DDBJ databases">
        <authorList>
            <person name="de Groot N.N."/>
        </authorList>
    </citation>
    <scope>NUCLEOTIDE SEQUENCE [LARGE SCALE GENOMIC DNA]</scope>
    <source>
        <strain evidence="2 3">DSM 12271</strain>
    </source>
</reference>
<keyword evidence="1" id="KW-0472">Membrane</keyword>
<feature type="non-terminal residue" evidence="2">
    <location>
        <position position="176"/>
    </location>
</feature>
<gene>
    <name evidence="2" type="ORF">SAMN04488528_10391</name>
</gene>
<accession>A0A1I1AK00</accession>
<dbReference type="AlphaFoldDB" id="A0A1I1AK00"/>
<feature type="transmembrane region" description="Helical" evidence="1">
    <location>
        <begin position="26"/>
        <end position="47"/>
    </location>
</feature>
<sequence>MGEHQINKENKQSTLLKNRLSSKEKVAVVLILLLGLMCACISIYRYYGLNMSKEERREKIYATLDQNKDYEEATKMAEKYFKKDTEELKKVKGLIDSYKIAKVTNSKEYQSYVTKQNEAKAKEKAKKDSEALLKEMTNSIKIEKVEWKNDSGNYGRAVITVKNTGNKNIRYVKVNI</sequence>
<keyword evidence="3" id="KW-1185">Reference proteome</keyword>
<evidence type="ECO:0000256" key="1">
    <source>
        <dbReference type="SAM" id="Phobius"/>
    </source>
</evidence>
<organism evidence="2 3">
    <name type="scientific">Clostridium frigidicarnis</name>
    <dbReference type="NCBI Taxonomy" id="84698"/>
    <lineage>
        <taxon>Bacteria</taxon>
        <taxon>Bacillati</taxon>
        <taxon>Bacillota</taxon>
        <taxon>Clostridia</taxon>
        <taxon>Eubacteriales</taxon>
        <taxon>Clostridiaceae</taxon>
        <taxon>Clostridium</taxon>
    </lineage>
</organism>
<protein>
    <submittedName>
        <fullName evidence="2">Uncharacterized protein</fullName>
    </submittedName>
</protein>
<proteinExistence type="predicted"/>
<dbReference type="Proteomes" id="UP000198619">
    <property type="component" value="Unassembled WGS sequence"/>
</dbReference>